<dbReference type="AlphaFoldDB" id="A0A5M9MR99"/>
<evidence type="ECO:0000313" key="1">
    <source>
        <dbReference type="EMBL" id="KAA8649642.1"/>
    </source>
</evidence>
<dbReference type="RefSeq" id="XP_033429003.1">
    <property type="nucleotide sequence ID" value="XM_033567008.1"/>
</dbReference>
<name>A0A5M9MR99_9EURO</name>
<protein>
    <submittedName>
        <fullName evidence="1">Uncharacterized protein</fullName>
    </submittedName>
</protein>
<gene>
    <name evidence="1" type="ORF">ATNIH1004_002313</name>
</gene>
<proteinExistence type="predicted"/>
<sequence>MSPQPQIEKLQTTYTGVFQENLSSSSLGRNFVSLNRLSPQMWTYQSDTRENIVNLIRDINEGKNASQKEYLKEVRGKIIITKLPWDTQSNQYALPLVPDCGLADHISKRTFLIRNKHTPNQFWFNQSNAVVLSNDRRSRFRIELADTKNSIKNPVMLGLDSVKLSVVRGNGSIEPVRVKENGVLEIHGRGKDTFLFGLLHGGFHVDHVHSIVDGSQKTASAPIMIGNGDKLQDSGDVWELV</sequence>
<dbReference type="OrthoDB" id="5364171at2759"/>
<dbReference type="EMBL" id="QUQM01000001">
    <property type="protein sequence ID" value="KAA8649642.1"/>
    <property type="molecule type" value="Genomic_DNA"/>
</dbReference>
<dbReference type="Proteomes" id="UP000324241">
    <property type="component" value="Unassembled WGS sequence"/>
</dbReference>
<dbReference type="GeneID" id="54325015"/>
<evidence type="ECO:0000313" key="2">
    <source>
        <dbReference type="Proteomes" id="UP000324241"/>
    </source>
</evidence>
<reference evidence="1 2" key="1">
    <citation type="submission" date="2019-08" db="EMBL/GenBank/DDBJ databases">
        <title>The genome sequence of a newly discovered highly antifungal drug resistant Aspergillus species, Aspergillus tanneri NIH 1004.</title>
        <authorList>
            <person name="Mounaud S."/>
            <person name="Singh I."/>
            <person name="Joardar V."/>
            <person name="Pakala S."/>
            <person name="Pakala S."/>
            <person name="Venepally P."/>
            <person name="Chung J.K."/>
            <person name="Losada L."/>
            <person name="Nierman W.C."/>
        </authorList>
    </citation>
    <scope>NUCLEOTIDE SEQUENCE [LARGE SCALE GENOMIC DNA]</scope>
    <source>
        <strain evidence="1 2">NIH1004</strain>
    </source>
</reference>
<accession>A0A5M9MR99</accession>
<organism evidence="1 2">
    <name type="scientific">Aspergillus tanneri</name>
    <dbReference type="NCBI Taxonomy" id="1220188"/>
    <lineage>
        <taxon>Eukaryota</taxon>
        <taxon>Fungi</taxon>
        <taxon>Dikarya</taxon>
        <taxon>Ascomycota</taxon>
        <taxon>Pezizomycotina</taxon>
        <taxon>Eurotiomycetes</taxon>
        <taxon>Eurotiomycetidae</taxon>
        <taxon>Eurotiales</taxon>
        <taxon>Aspergillaceae</taxon>
        <taxon>Aspergillus</taxon>
        <taxon>Aspergillus subgen. Circumdati</taxon>
    </lineage>
</organism>
<comment type="caution">
    <text evidence="1">The sequence shown here is derived from an EMBL/GenBank/DDBJ whole genome shotgun (WGS) entry which is preliminary data.</text>
</comment>